<dbReference type="PANTHER" id="PTHR39639">
    <property type="entry name" value="CHROMOSOME 16, WHOLE GENOME SHOTGUN SEQUENCE"/>
    <property type="match status" value="1"/>
</dbReference>
<reference evidence="2 3" key="1">
    <citation type="journal article" date="2019" name="PLoS Genet.">
        <title>Convergent evolution of linked mating-type loci in basidiomycete fungi.</title>
        <authorList>
            <person name="Sun S."/>
            <person name="Coelho M.A."/>
            <person name="Heitman J."/>
            <person name="Nowrousian M."/>
        </authorList>
    </citation>
    <scope>NUCLEOTIDE SEQUENCE [LARGE SCALE GENOMIC DNA]</scope>
    <source>
        <strain evidence="2 3">CBS 4282</strain>
    </source>
</reference>
<proteinExistence type="predicted"/>
<evidence type="ECO:0000256" key="1">
    <source>
        <dbReference type="SAM" id="MobiDB-lite"/>
    </source>
</evidence>
<dbReference type="EMBL" id="QKWK01000010">
    <property type="protein sequence ID" value="TXT06053.1"/>
    <property type="molecule type" value="Genomic_DNA"/>
</dbReference>
<dbReference type="AlphaFoldDB" id="A0A7D8UXA6"/>
<evidence type="ECO:0000313" key="3">
    <source>
        <dbReference type="Proteomes" id="UP000473826"/>
    </source>
</evidence>
<organism evidence="2 3">
    <name type="scientific">Vanrija humicola</name>
    <name type="common">Yeast</name>
    <name type="synonym">Cryptococcus humicola</name>
    <dbReference type="NCBI Taxonomy" id="5417"/>
    <lineage>
        <taxon>Eukaryota</taxon>
        <taxon>Fungi</taxon>
        <taxon>Dikarya</taxon>
        <taxon>Basidiomycota</taxon>
        <taxon>Agaricomycotina</taxon>
        <taxon>Tremellomycetes</taxon>
        <taxon>Trichosporonales</taxon>
        <taxon>Trichosporonaceae</taxon>
        <taxon>Vanrija</taxon>
    </lineage>
</organism>
<protein>
    <submittedName>
        <fullName evidence="2">Uncharacterized protein</fullName>
    </submittedName>
</protein>
<keyword evidence="3" id="KW-1185">Reference proteome</keyword>
<feature type="region of interest" description="Disordered" evidence="1">
    <location>
        <begin position="255"/>
        <end position="331"/>
    </location>
</feature>
<evidence type="ECO:0000313" key="2">
    <source>
        <dbReference type="EMBL" id="TXT06053.1"/>
    </source>
</evidence>
<gene>
    <name evidence="2" type="ORF">VHUM_03526</name>
</gene>
<dbReference type="PANTHER" id="PTHR39639:SF1">
    <property type="entry name" value="DUF262 DOMAIN-CONTAINING PROTEIN"/>
    <property type="match status" value="1"/>
</dbReference>
<name>A0A7D8UXA6_VANHU</name>
<dbReference type="Proteomes" id="UP000473826">
    <property type="component" value="Unassembled WGS sequence"/>
</dbReference>
<sequence>MQGKIPFKGANGEKFWYTKYGSGQKGGQLLPASLKRKFDNIAMQVVEYDNIDSDKQRDIFQRVQLGVALSAPEKLQALGGPWSAWITELQKKYITADGALASHLANFDVSRARAFQNVLAYVMLAFENKSGTHPTNNTEATFLGRTDMPERAFKKRVEMALGMFNEIAEVYYDTAFGDTEKRVAPVEFQFIAYLIFSRMNALSLKRLAREISKMRAYIRKEHVDVRSNSKVFATAWDYVDTVPLTKMPGELFAVEEWEEGADPREGQRRRKRRREEEEEGDTYNGTPASRDEQSAVAGGLRSRQPAEERKPQLPIAEPVRIPRPPPVSMDAPVQSSYATNGSRSVQVSTCCLCCWLCPRSDPSSMIPTAPPTPSSSHVCIISNINTSSLLAGDRA</sequence>
<comment type="caution">
    <text evidence="2">The sequence shown here is derived from an EMBL/GenBank/DDBJ whole genome shotgun (WGS) entry which is preliminary data.</text>
</comment>
<accession>A0A7D8UXA6</accession>
<dbReference type="OrthoDB" id="5419821at2759"/>